<dbReference type="EMBL" id="JAXUIC010000005">
    <property type="protein sequence ID" value="KAK4587677.1"/>
    <property type="molecule type" value="Genomic_DNA"/>
</dbReference>
<dbReference type="Gene3D" id="3.10.450.10">
    <property type="match status" value="1"/>
</dbReference>
<dbReference type="AlphaFoldDB" id="A0AAN7F746"/>
<protein>
    <recommendedName>
        <fullName evidence="4">Cystatin domain-containing protein</fullName>
    </recommendedName>
</protein>
<proteinExistence type="predicted"/>
<name>A0AAN7F746_QUERU</name>
<evidence type="ECO:0000313" key="6">
    <source>
        <dbReference type="Proteomes" id="UP001324115"/>
    </source>
</evidence>
<dbReference type="Pfam" id="PF16845">
    <property type="entry name" value="SQAPI"/>
    <property type="match status" value="1"/>
</dbReference>
<dbReference type="InterPro" id="IPR000010">
    <property type="entry name" value="Cystatin_dom"/>
</dbReference>
<evidence type="ECO:0000256" key="3">
    <source>
        <dbReference type="SAM" id="SignalP"/>
    </source>
</evidence>
<accession>A0AAN7F746</accession>
<keyword evidence="6" id="KW-1185">Reference proteome</keyword>
<evidence type="ECO:0000313" key="5">
    <source>
        <dbReference type="EMBL" id="KAK4587677.1"/>
    </source>
</evidence>
<organism evidence="5 6">
    <name type="scientific">Quercus rubra</name>
    <name type="common">Northern red oak</name>
    <name type="synonym">Quercus borealis</name>
    <dbReference type="NCBI Taxonomy" id="3512"/>
    <lineage>
        <taxon>Eukaryota</taxon>
        <taxon>Viridiplantae</taxon>
        <taxon>Streptophyta</taxon>
        <taxon>Embryophyta</taxon>
        <taxon>Tracheophyta</taxon>
        <taxon>Spermatophyta</taxon>
        <taxon>Magnoliopsida</taxon>
        <taxon>eudicotyledons</taxon>
        <taxon>Gunneridae</taxon>
        <taxon>Pentapetalae</taxon>
        <taxon>rosids</taxon>
        <taxon>fabids</taxon>
        <taxon>Fagales</taxon>
        <taxon>Fagaceae</taxon>
        <taxon>Quercus</taxon>
    </lineage>
</organism>
<evidence type="ECO:0000259" key="4">
    <source>
        <dbReference type="Pfam" id="PF16845"/>
    </source>
</evidence>
<evidence type="ECO:0000256" key="2">
    <source>
        <dbReference type="ARBA" id="ARBA00022704"/>
    </source>
</evidence>
<feature type="chain" id="PRO_5043038724" description="Cystatin domain-containing protein" evidence="3">
    <location>
        <begin position="25"/>
        <end position="123"/>
    </location>
</feature>
<evidence type="ECO:0000256" key="1">
    <source>
        <dbReference type="ARBA" id="ARBA00022690"/>
    </source>
</evidence>
<keyword evidence="1" id="KW-0646">Protease inhibitor</keyword>
<dbReference type="PANTHER" id="PTHR47364">
    <property type="entry name" value="CYSTEINE PROTEINASE INHIBITOR 5"/>
    <property type="match status" value="1"/>
</dbReference>
<feature type="domain" description="Cystatin" evidence="4">
    <location>
        <begin position="37"/>
        <end position="118"/>
    </location>
</feature>
<dbReference type="PANTHER" id="PTHR47364:SF2">
    <property type="entry name" value="CYSTEINE PROTEINASE INHIBITOR 5"/>
    <property type="match status" value="1"/>
</dbReference>
<dbReference type="Proteomes" id="UP001324115">
    <property type="component" value="Unassembled WGS sequence"/>
</dbReference>
<reference evidence="5 6" key="1">
    <citation type="journal article" date="2023" name="G3 (Bethesda)">
        <title>A haplotype-resolved chromosome-scale genome for Quercus rubra L. provides insights into the genetics of adaptive traits for red oak species.</title>
        <authorList>
            <person name="Kapoor B."/>
            <person name="Jenkins J."/>
            <person name="Schmutz J."/>
            <person name="Zhebentyayeva T."/>
            <person name="Kuelheim C."/>
            <person name="Coggeshall M."/>
            <person name="Heim C."/>
            <person name="Lasky J.R."/>
            <person name="Leites L."/>
            <person name="Islam-Faridi N."/>
            <person name="Romero-Severson J."/>
            <person name="DeLeo V.L."/>
            <person name="Lucas S.M."/>
            <person name="Lazic D."/>
            <person name="Gailing O."/>
            <person name="Carlson J."/>
            <person name="Staton M."/>
        </authorList>
    </citation>
    <scope>NUCLEOTIDE SEQUENCE [LARGE SCALE GENOMIC DNA]</scope>
    <source>
        <strain evidence="5">Pseudo-F2</strain>
    </source>
</reference>
<sequence length="123" mass="14323">MKTQNCFYLLTLLILSLYTTTIGGKRGVLDDNEWHPIKNIKDQPFINVLGEFSVYEYNRRSKSQLQYVKVVKAATRSDNGTYYRLILEAKDGAATELYQAIWLERPWELLRNLTSFTPISNKL</sequence>
<keyword evidence="2" id="KW-0789">Thiol protease inhibitor</keyword>
<dbReference type="InterPro" id="IPR046350">
    <property type="entry name" value="Cystatin_sf"/>
</dbReference>
<gene>
    <name evidence="5" type="ORF">RGQ29_018905</name>
</gene>
<dbReference type="SUPFAM" id="SSF54403">
    <property type="entry name" value="Cystatin/monellin"/>
    <property type="match status" value="1"/>
</dbReference>
<keyword evidence="3" id="KW-0732">Signal</keyword>
<feature type="signal peptide" evidence="3">
    <location>
        <begin position="1"/>
        <end position="24"/>
    </location>
</feature>
<comment type="caution">
    <text evidence="5">The sequence shown here is derived from an EMBL/GenBank/DDBJ whole genome shotgun (WGS) entry which is preliminary data.</text>
</comment>
<dbReference type="GO" id="GO:0004869">
    <property type="term" value="F:cysteine-type endopeptidase inhibitor activity"/>
    <property type="evidence" value="ECO:0007669"/>
    <property type="project" value="UniProtKB-KW"/>
</dbReference>